<accession>M1PCI4</accession>
<dbReference type="Proteomes" id="UP000241071">
    <property type="component" value="Segment"/>
</dbReference>
<gene>
    <name evidence="1" type="ORF">glt_00891</name>
</gene>
<protein>
    <submittedName>
        <fullName evidence="1">Finger family protein</fullName>
    </submittedName>
</protein>
<evidence type="ECO:0000313" key="1">
    <source>
        <dbReference type="EMBL" id="AGF85694.1"/>
    </source>
</evidence>
<dbReference type="EMBL" id="KC008572">
    <property type="protein sequence ID" value="AGF85694.1"/>
    <property type="molecule type" value="Genomic_DNA"/>
</dbReference>
<name>M1PCI4_9VIRU</name>
<sequence length="97" mass="11632">MCECNVDSLKIFQGNIFLAEEQWLLRNNYYLGDYIYIDCNFCTSMEEYPNIRICPTCKKYVCYKCDKNIILLPNEDDIDISELIIYFVRFLVKNNKN</sequence>
<evidence type="ECO:0000313" key="2">
    <source>
        <dbReference type="Proteomes" id="UP000241071"/>
    </source>
</evidence>
<proteinExistence type="predicted"/>
<keyword evidence="2" id="KW-1185">Reference proteome</keyword>
<reference evidence="1 2" key="1">
    <citation type="submission" date="2012-10" db="EMBL/GenBank/DDBJ databases">
        <title>Complete genome sequence of Moumouvirus goulette.</title>
        <authorList>
            <person name="Fournous G."/>
            <person name="Bougalmi M."/>
            <person name="Colson P."/>
        </authorList>
    </citation>
    <scope>NUCLEOTIDE SEQUENCE [LARGE SCALE GENOMIC DNA]</scope>
</reference>
<organism evidence="1 2">
    <name type="scientific">Moumouvirus goulette</name>
    <dbReference type="NCBI Taxonomy" id="1247379"/>
    <lineage>
        <taxon>Viruses</taxon>
        <taxon>Varidnaviria</taxon>
        <taxon>Bamfordvirae</taxon>
        <taxon>Nucleocytoviricota</taxon>
        <taxon>Megaviricetes</taxon>
        <taxon>Imitervirales</taxon>
        <taxon>Mimiviridae</taxon>
        <taxon>Megamimivirinae</taxon>
        <taxon>Moumouvirus</taxon>
        <taxon>Moumouvirus goulettemassiliense</taxon>
    </lineage>
</organism>